<accession>A0ABV2CSK8</accession>
<keyword evidence="4 5" id="KW-0697">Rotamase</keyword>
<dbReference type="SUPFAM" id="SSF109998">
    <property type="entry name" value="Triger factor/SurA peptide-binding domain-like"/>
    <property type="match status" value="1"/>
</dbReference>
<evidence type="ECO:0000256" key="2">
    <source>
        <dbReference type="ARBA" id="ARBA00007656"/>
    </source>
</evidence>
<evidence type="ECO:0000256" key="3">
    <source>
        <dbReference type="ARBA" id="ARBA00013194"/>
    </source>
</evidence>
<feature type="chain" id="PRO_5046632269" description="peptidylprolyl isomerase" evidence="6">
    <location>
        <begin position="20"/>
        <end position="279"/>
    </location>
</feature>
<gene>
    <name evidence="8" type="ORF">ABVT11_13230</name>
</gene>
<evidence type="ECO:0000259" key="7">
    <source>
        <dbReference type="PROSITE" id="PS50198"/>
    </source>
</evidence>
<feature type="domain" description="PpiC" evidence="7">
    <location>
        <begin position="135"/>
        <end position="225"/>
    </location>
</feature>
<dbReference type="PROSITE" id="PS50198">
    <property type="entry name" value="PPIC_PPIASE_2"/>
    <property type="match status" value="1"/>
</dbReference>
<keyword evidence="6" id="KW-0732">Signal</keyword>
<dbReference type="Proteomes" id="UP001548590">
    <property type="component" value="Unassembled WGS sequence"/>
</dbReference>
<dbReference type="EC" id="5.2.1.8" evidence="3"/>
<evidence type="ECO:0000256" key="4">
    <source>
        <dbReference type="ARBA" id="ARBA00023110"/>
    </source>
</evidence>
<dbReference type="PROSITE" id="PS51257">
    <property type="entry name" value="PROKAR_LIPOPROTEIN"/>
    <property type="match status" value="1"/>
</dbReference>
<comment type="catalytic activity">
    <reaction evidence="1">
        <text>[protein]-peptidylproline (omega=180) = [protein]-peptidylproline (omega=0)</text>
        <dbReference type="Rhea" id="RHEA:16237"/>
        <dbReference type="Rhea" id="RHEA-COMP:10747"/>
        <dbReference type="Rhea" id="RHEA-COMP:10748"/>
        <dbReference type="ChEBI" id="CHEBI:83833"/>
        <dbReference type="ChEBI" id="CHEBI:83834"/>
        <dbReference type="EC" id="5.2.1.8"/>
    </reaction>
</comment>
<dbReference type="PANTHER" id="PTHR47245:SF2">
    <property type="entry name" value="PEPTIDYL-PROLYL CIS-TRANS ISOMERASE HP_0175-RELATED"/>
    <property type="match status" value="1"/>
</dbReference>
<dbReference type="EMBL" id="JBEWLZ010000007">
    <property type="protein sequence ID" value="MET1490793.1"/>
    <property type="molecule type" value="Genomic_DNA"/>
</dbReference>
<dbReference type="InterPro" id="IPR050245">
    <property type="entry name" value="PrsA_foldase"/>
</dbReference>
<dbReference type="InterPro" id="IPR046357">
    <property type="entry name" value="PPIase_dom_sf"/>
</dbReference>
<evidence type="ECO:0000256" key="6">
    <source>
        <dbReference type="SAM" id="SignalP"/>
    </source>
</evidence>
<dbReference type="Pfam" id="PF13145">
    <property type="entry name" value="Rotamase_2"/>
    <property type="match status" value="1"/>
</dbReference>
<dbReference type="GO" id="GO:0003755">
    <property type="term" value="F:peptidyl-prolyl cis-trans isomerase activity"/>
    <property type="evidence" value="ECO:0007669"/>
    <property type="project" value="UniProtKB-EC"/>
</dbReference>
<comment type="caution">
    <text evidence="8">The sequence shown here is derived from an EMBL/GenBank/DDBJ whole genome shotgun (WGS) entry which is preliminary data.</text>
</comment>
<dbReference type="RefSeq" id="WP_345925866.1">
    <property type="nucleotide sequence ID" value="NZ_JBDIVF010000002.1"/>
</dbReference>
<proteinExistence type="inferred from homology"/>
<dbReference type="SUPFAM" id="SSF54534">
    <property type="entry name" value="FKBP-like"/>
    <property type="match status" value="1"/>
</dbReference>
<sequence length="279" mass="29998">MTHSLKAGVAAVLAVLALAACGDKAPSGDVLVKVDGKAITAETLDWLLKEQVPAGTPIDDALRAKAREHLIQREVLLEAARKAGLDKDPAVKQRMDYIRDEQLVNAYIKDWLAKNPVSDDKVKAEYDKRTGESAQMEYHARHILVEKEDDAKAIIAKLDKGAKFADLAKASKDPGSAATGGDLGWADPATFVPEFAAALKSLEKGKYTAAPVKSQFGYHVILLEDTRKPSPPPLESIKAQLQQAMQQEALGNYIKELVGKAKLEEGKAAAAEPKPAASQ</sequence>
<dbReference type="InterPro" id="IPR027304">
    <property type="entry name" value="Trigger_fact/SurA_dom_sf"/>
</dbReference>
<name>A0ABV2CSK8_9RHOO</name>
<keyword evidence="5 8" id="KW-0413">Isomerase</keyword>
<protein>
    <recommendedName>
        <fullName evidence="3">peptidylprolyl isomerase</fullName>
        <ecNumber evidence="3">5.2.1.8</ecNumber>
    </recommendedName>
</protein>
<keyword evidence="9" id="KW-1185">Reference proteome</keyword>
<evidence type="ECO:0000256" key="5">
    <source>
        <dbReference type="PROSITE-ProRule" id="PRU00278"/>
    </source>
</evidence>
<comment type="similarity">
    <text evidence="2">Belongs to the PpiC/parvulin rotamase family.</text>
</comment>
<dbReference type="PANTHER" id="PTHR47245">
    <property type="entry name" value="PEPTIDYLPROLYL ISOMERASE"/>
    <property type="match status" value="1"/>
</dbReference>
<organism evidence="8 9">
    <name type="scientific">Uliginosibacterium paludis</name>
    <dbReference type="NCBI Taxonomy" id="1615952"/>
    <lineage>
        <taxon>Bacteria</taxon>
        <taxon>Pseudomonadati</taxon>
        <taxon>Pseudomonadota</taxon>
        <taxon>Betaproteobacteria</taxon>
        <taxon>Rhodocyclales</taxon>
        <taxon>Zoogloeaceae</taxon>
        <taxon>Uliginosibacterium</taxon>
    </lineage>
</organism>
<reference evidence="8 9" key="1">
    <citation type="submission" date="2024-07" db="EMBL/GenBank/DDBJ databases">
        <title>Uliginosibacterium paludis KCTC:42655.</title>
        <authorList>
            <person name="Kim M.K."/>
        </authorList>
    </citation>
    <scope>NUCLEOTIDE SEQUENCE [LARGE SCALE GENOMIC DNA]</scope>
    <source>
        <strain evidence="8 9">KCTC 42655</strain>
    </source>
</reference>
<dbReference type="InterPro" id="IPR000297">
    <property type="entry name" value="PPIase_PpiC"/>
</dbReference>
<feature type="signal peptide" evidence="6">
    <location>
        <begin position="1"/>
        <end position="19"/>
    </location>
</feature>
<evidence type="ECO:0000256" key="1">
    <source>
        <dbReference type="ARBA" id="ARBA00000971"/>
    </source>
</evidence>
<dbReference type="Gene3D" id="1.10.8.1040">
    <property type="match status" value="1"/>
</dbReference>
<evidence type="ECO:0000313" key="8">
    <source>
        <dbReference type="EMBL" id="MET1490793.1"/>
    </source>
</evidence>
<evidence type="ECO:0000313" key="9">
    <source>
        <dbReference type="Proteomes" id="UP001548590"/>
    </source>
</evidence>
<dbReference type="Gene3D" id="3.10.50.40">
    <property type="match status" value="1"/>
</dbReference>